<gene>
    <name evidence="1" type="ORF">S12H4_62596</name>
</gene>
<proteinExistence type="predicted"/>
<comment type="caution">
    <text evidence="1">The sequence shown here is derived from an EMBL/GenBank/DDBJ whole genome shotgun (WGS) entry which is preliminary data.</text>
</comment>
<evidence type="ECO:0000313" key="1">
    <source>
        <dbReference type="EMBL" id="GAJ20028.1"/>
    </source>
</evidence>
<sequence length="76" mass="9087">KYLIQKEDKLIIEETYTDKEGFTCRPKQDLPICYIKPDILKESREFDYSHLLKDVIRFVKSYLELPEESGYLILAL</sequence>
<dbReference type="AlphaFoldDB" id="X1URB3"/>
<reference evidence="1" key="1">
    <citation type="journal article" date="2014" name="Front. Microbiol.">
        <title>High frequency of phylogenetically diverse reductive dehalogenase-homologous genes in deep subseafloor sedimentary metagenomes.</title>
        <authorList>
            <person name="Kawai M."/>
            <person name="Futagami T."/>
            <person name="Toyoda A."/>
            <person name="Takaki Y."/>
            <person name="Nishi S."/>
            <person name="Hori S."/>
            <person name="Arai W."/>
            <person name="Tsubouchi T."/>
            <person name="Morono Y."/>
            <person name="Uchiyama I."/>
            <person name="Ito T."/>
            <person name="Fujiyama A."/>
            <person name="Inagaki F."/>
            <person name="Takami H."/>
        </authorList>
    </citation>
    <scope>NUCLEOTIDE SEQUENCE</scope>
    <source>
        <strain evidence="1">Expedition CK06-06</strain>
    </source>
</reference>
<organism evidence="1">
    <name type="scientific">marine sediment metagenome</name>
    <dbReference type="NCBI Taxonomy" id="412755"/>
    <lineage>
        <taxon>unclassified sequences</taxon>
        <taxon>metagenomes</taxon>
        <taxon>ecological metagenomes</taxon>
    </lineage>
</organism>
<accession>X1URB3</accession>
<feature type="non-terminal residue" evidence="1">
    <location>
        <position position="1"/>
    </location>
</feature>
<dbReference type="EMBL" id="BARW01042072">
    <property type="protein sequence ID" value="GAJ20028.1"/>
    <property type="molecule type" value="Genomic_DNA"/>
</dbReference>
<name>X1URB3_9ZZZZ</name>
<feature type="non-terminal residue" evidence="1">
    <location>
        <position position="76"/>
    </location>
</feature>
<protein>
    <submittedName>
        <fullName evidence="1">Uncharacterized protein</fullName>
    </submittedName>
</protein>